<dbReference type="PANTHER" id="PTHR30478:SF0">
    <property type="entry name" value="BETA SLIDING CLAMP"/>
    <property type="match status" value="1"/>
</dbReference>
<evidence type="ECO:0000256" key="8">
    <source>
        <dbReference type="ARBA" id="ARBA00022695"/>
    </source>
</evidence>
<dbReference type="GO" id="GO:0005737">
    <property type="term" value="C:cytoplasm"/>
    <property type="evidence" value="ECO:0007669"/>
    <property type="project" value="UniProtKB-SubCell"/>
</dbReference>
<evidence type="ECO:0000256" key="4">
    <source>
        <dbReference type="ARBA" id="ARBA00011400"/>
    </source>
</evidence>
<comment type="caution">
    <text evidence="16">The sequence shown here is derived from an EMBL/GenBank/DDBJ whole genome shotgun (WGS) entry which is preliminary data.</text>
</comment>
<comment type="subunit">
    <text evidence="4">Forms a ring-shaped head-to-tail homodimer around DNA which binds and tethers DNA polymerases and other proteins to the DNA. The DNA replisome complex has a single clamp-loading complex (3 tau and 1 each of delta, delta', psi and chi subunits) which binds 3 Pol III cores (1 core on the leading strand and 2 on the lagging strand) each with a beta sliding clamp dimer. Additional proteins in the replisome are other copies of gamma, psi and chi, Ssb, DNA helicase and RNA primase.</text>
</comment>
<dbReference type="InterPro" id="IPR001001">
    <property type="entry name" value="DNA_polIII_beta"/>
</dbReference>
<keyword evidence="6 12" id="KW-0963">Cytoplasm</keyword>
<name>A0A139SSI5_9GAMM</name>
<dbReference type="FunFam" id="3.10.150.10:FF:000001">
    <property type="entry name" value="Beta sliding clamp"/>
    <property type="match status" value="1"/>
</dbReference>
<evidence type="ECO:0000313" key="17">
    <source>
        <dbReference type="Proteomes" id="UP000072660"/>
    </source>
</evidence>
<feature type="domain" description="DNA polymerase III beta sliding clamp N-terminal" evidence="13">
    <location>
        <begin position="1"/>
        <end position="120"/>
    </location>
</feature>
<comment type="similarity">
    <text evidence="3 12">Belongs to the beta sliding clamp family.</text>
</comment>
<dbReference type="EMBL" id="LSZO01000162">
    <property type="protein sequence ID" value="KXU37545.1"/>
    <property type="molecule type" value="Genomic_DNA"/>
</dbReference>
<evidence type="ECO:0000256" key="7">
    <source>
        <dbReference type="ARBA" id="ARBA00022679"/>
    </source>
</evidence>
<evidence type="ECO:0000256" key="9">
    <source>
        <dbReference type="ARBA" id="ARBA00022705"/>
    </source>
</evidence>
<dbReference type="InterPro" id="IPR046938">
    <property type="entry name" value="DNA_clamp_sf"/>
</dbReference>
<dbReference type="CDD" id="cd00140">
    <property type="entry name" value="beta_clamp"/>
    <property type="match status" value="1"/>
</dbReference>
<evidence type="ECO:0000256" key="11">
    <source>
        <dbReference type="ARBA" id="ARBA00023125"/>
    </source>
</evidence>
<accession>A0A139SSI5</accession>
<dbReference type="Proteomes" id="UP000072660">
    <property type="component" value="Unassembled WGS sequence"/>
</dbReference>
<evidence type="ECO:0000256" key="2">
    <source>
        <dbReference type="ARBA" id="ARBA00004496"/>
    </source>
</evidence>
<dbReference type="Gene3D" id="3.10.150.10">
    <property type="entry name" value="DNA Polymerase III, subunit A, domain 2"/>
    <property type="match status" value="1"/>
</dbReference>
<dbReference type="AlphaFoldDB" id="A0A139SSI5"/>
<evidence type="ECO:0000256" key="1">
    <source>
        <dbReference type="ARBA" id="ARBA00002266"/>
    </source>
</evidence>
<dbReference type="GO" id="GO:0042802">
    <property type="term" value="F:identical protein binding"/>
    <property type="evidence" value="ECO:0007669"/>
    <property type="project" value="UniProtKB-ARBA"/>
</dbReference>
<evidence type="ECO:0000259" key="14">
    <source>
        <dbReference type="Pfam" id="PF02767"/>
    </source>
</evidence>
<dbReference type="OrthoDB" id="8421503at2"/>
<evidence type="ECO:0000256" key="3">
    <source>
        <dbReference type="ARBA" id="ARBA00010752"/>
    </source>
</evidence>
<dbReference type="GO" id="GO:0003677">
    <property type="term" value="F:DNA binding"/>
    <property type="evidence" value="ECO:0007669"/>
    <property type="project" value="UniProtKB-UniRule"/>
</dbReference>
<dbReference type="Pfam" id="PF02768">
    <property type="entry name" value="DNA_pol3_beta_3"/>
    <property type="match status" value="1"/>
</dbReference>
<dbReference type="SUPFAM" id="SSF55979">
    <property type="entry name" value="DNA clamp"/>
    <property type="match status" value="3"/>
</dbReference>
<evidence type="ECO:0000256" key="12">
    <source>
        <dbReference type="PIRNR" id="PIRNR000804"/>
    </source>
</evidence>
<comment type="function">
    <text evidence="1 12">Confers DNA tethering and processivity to DNA polymerases and other proteins. Acts as a clamp, forming a ring around DNA (a reaction catalyzed by the clamp-loading complex) which diffuses in an ATP-independent manner freely and bidirectionally along dsDNA. Initially characterized for its ability to contact the catalytic subunit of DNA polymerase III (Pol III), a complex, multichain enzyme responsible for most of the replicative synthesis in bacteria; Pol III exhibits 3'-5' exonuclease proofreading activity. The beta chain is required for initiation of replication as well as for processivity of DNA replication.</text>
</comment>
<dbReference type="Pfam" id="PF00712">
    <property type="entry name" value="DNA_pol3_beta"/>
    <property type="match status" value="1"/>
</dbReference>
<gene>
    <name evidence="16" type="ORF">AXE65_02845</name>
</gene>
<keyword evidence="9 12" id="KW-0235">DNA replication</keyword>
<dbReference type="GO" id="GO:0006271">
    <property type="term" value="P:DNA strand elongation involved in DNA replication"/>
    <property type="evidence" value="ECO:0007669"/>
    <property type="project" value="TreeGrafter"/>
</dbReference>
<evidence type="ECO:0000259" key="13">
    <source>
        <dbReference type="Pfam" id="PF00712"/>
    </source>
</evidence>
<feature type="domain" description="DNA polymerase III beta sliding clamp central" evidence="14">
    <location>
        <begin position="131"/>
        <end position="244"/>
    </location>
</feature>
<evidence type="ECO:0000313" key="16">
    <source>
        <dbReference type="EMBL" id="KXU37545.1"/>
    </source>
</evidence>
<dbReference type="InterPro" id="IPR022634">
    <property type="entry name" value="DNA_polIII_beta_N"/>
</dbReference>
<dbReference type="Pfam" id="PF02767">
    <property type="entry name" value="DNA_pol3_beta_2"/>
    <property type="match status" value="1"/>
</dbReference>
<keyword evidence="17" id="KW-1185">Reference proteome</keyword>
<sequence length="367" mass="40279">MRFSISRESLLAPLQLVSTVVERRQTLPILANILLVVDGQQLSLSGTDLEVELIGRVTLEGDCEPGEATVSAHKLMDICNNLPTGTQIDISLDGQKITVKAGRSRFSLMMLPAHDFPALDEASDGLSVSLLQSDLRHLLERTQFAMAQQDVRYYLNGMLLEIRADQVRSVTTDGHRMAMCSLPATVETEEVMQVIVPSKGVAALLKLLLSAQDTINLVIGKNHIRASTGAFSFASKLVDGKFPEYERVIPKGGDKQLLIPRQALSEALKRTAILSNEKFRGIRLLLSAGLLKLQANNPEHEEAEEELSIDYSGDALEIGFNEKYVQQALCVMESAQVQLMLSDSNSSALLQESADSDSIYVIMPMRI</sequence>
<dbReference type="GO" id="GO:0003887">
    <property type="term" value="F:DNA-directed DNA polymerase activity"/>
    <property type="evidence" value="ECO:0007669"/>
    <property type="project" value="UniProtKB-UniRule"/>
</dbReference>
<protein>
    <recommendedName>
        <fullName evidence="5 12">Beta sliding clamp</fullName>
    </recommendedName>
</protein>
<evidence type="ECO:0000259" key="15">
    <source>
        <dbReference type="Pfam" id="PF02768"/>
    </source>
</evidence>
<dbReference type="InterPro" id="IPR022635">
    <property type="entry name" value="DNA_polIII_beta_C"/>
</dbReference>
<reference evidence="16 17" key="1">
    <citation type="submission" date="2016-02" db="EMBL/GenBank/DDBJ databases">
        <authorList>
            <person name="Wen L."/>
            <person name="He K."/>
            <person name="Yang H."/>
        </authorList>
    </citation>
    <scope>NUCLEOTIDE SEQUENCE [LARGE SCALE GENOMIC DNA]</scope>
    <source>
        <strain evidence="16 17">CV58</strain>
    </source>
</reference>
<evidence type="ECO:0000256" key="10">
    <source>
        <dbReference type="ARBA" id="ARBA00022932"/>
    </source>
</evidence>
<organism evidence="16 17">
    <name type="scientific">Ventosimonas gracilis</name>
    <dbReference type="NCBI Taxonomy" id="1680762"/>
    <lineage>
        <taxon>Bacteria</taxon>
        <taxon>Pseudomonadati</taxon>
        <taxon>Pseudomonadota</taxon>
        <taxon>Gammaproteobacteria</taxon>
        <taxon>Pseudomonadales</taxon>
        <taxon>Ventosimonadaceae</taxon>
        <taxon>Ventosimonas</taxon>
    </lineage>
</organism>
<evidence type="ECO:0000256" key="6">
    <source>
        <dbReference type="ARBA" id="ARBA00022490"/>
    </source>
</evidence>
<keyword evidence="11" id="KW-0238">DNA-binding</keyword>
<keyword evidence="10 12" id="KW-0239">DNA-directed DNA polymerase</keyword>
<dbReference type="GO" id="GO:0008408">
    <property type="term" value="F:3'-5' exonuclease activity"/>
    <property type="evidence" value="ECO:0007669"/>
    <property type="project" value="InterPro"/>
</dbReference>
<dbReference type="Gene3D" id="3.70.10.10">
    <property type="match status" value="1"/>
</dbReference>
<comment type="subcellular location">
    <subcellularLocation>
        <location evidence="2 12">Cytoplasm</location>
    </subcellularLocation>
</comment>
<dbReference type="InterPro" id="IPR022637">
    <property type="entry name" value="DNA_polIII_beta_cen"/>
</dbReference>
<dbReference type="RefSeq" id="WP_068390494.1">
    <property type="nucleotide sequence ID" value="NZ_LSZO01000162.1"/>
</dbReference>
<keyword evidence="7 12" id="KW-0808">Transferase</keyword>
<dbReference type="SMART" id="SM00480">
    <property type="entry name" value="POL3Bc"/>
    <property type="match status" value="1"/>
</dbReference>
<evidence type="ECO:0000256" key="5">
    <source>
        <dbReference type="ARBA" id="ARBA00021035"/>
    </source>
</evidence>
<dbReference type="PIRSF" id="PIRSF000804">
    <property type="entry name" value="DNA_pol_III_b"/>
    <property type="match status" value="1"/>
</dbReference>
<dbReference type="GO" id="GO:0009360">
    <property type="term" value="C:DNA polymerase III complex"/>
    <property type="evidence" value="ECO:0007669"/>
    <property type="project" value="InterPro"/>
</dbReference>
<keyword evidence="8 12" id="KW-0548">Nucleotidyltransferase</keyword>
<dbReference type="NCBIfam" id="TIGR00663">
    <property type="entry name" value="dnan"/>
    <property type="match status" value="1"/>
</dbReference>
<dbReference type="PANTHER" id="PTHR30478">
    <property type="entry name" value="DNA POLYMERASE III SUBUNIT BETA"/>
    <property type="match status" value="1"/>
</dbReference>
<feature type="domain" description="DNA polymerase III beta sliding clamp C-terminal" evidence="15">
    <location>
        <begin position="247"/>
        <end position="366"/>
    </location>
</feature>
<proteinExistence type="inferred from homology"/>